<gene>
    <name evidence="1" type="ORF">DesyoDRAFT_3506</name>
</gene>
<dbReference type="EMBL" id="CM001441">
    <property type="protein sequence ID" value="EHQ90513.1"/>
    <property type="molecule type" value="Genomic_DNA"/>
</dbReference>
<sequence>MTNPLVRERGIVGGCGGGYVSVGGACGVYNNDDVLWSKEINKTF</sequence>
<protein>
    <submittedName>
        <fullName evidence="1">Uncharacterized protein</fullName>
    </submittedName>
</protein>
<keyword evidence="2" id="KW-1185">Reference proteome</keyword>
<organism evidence="1 2">
    <name type="scientific">Desulfosporosinus youngiae DSM 17734</name>
    <dbReference type="NCBI Taxonomy" id="768710"/>
    <lineage>
        <taxon>Bacteria</taxon>
        <taxon>Bacillati</taxon>
        <taxon>Bacillota</taxon>
        <taxon>Clostridia</taxon>
        <taxon>Eubacteriales</taxon>
        <taxon>Desulfitobacteriaceae</taxon>
        <taxon>Desulfosporosinus</taxon>
    </lineage>
</organism>
<proteinExistence type="predicted"/>
<evidence type="ECO:0000313" key="1">
    <source>
        <dbReference type="EMBL" id="EHQ90513.1"/>
    </source>
</evidence>
<dbReference type="STRING" id="768710.DesyoDRAFT_3506"/>
<evidence type="ECO:0000313" key="2">
    <source>
        <dbReference type="Proteomes" id="UP000005104"/>
    </source>
</evidence>
<dbReference type="HOGENOM" id="CLU_3215428_0_0_9"/>
<dbReference type="PROSITE" id="PS51257">
    <property type="entry name" value="PROKAR_LIPOPROTEIN"/>
    <property type="match status" value="1"/>
</dbReference>
<dbReference type="Proteomes" id="UP000005104">
    <property type="component" value="Chromosome"/>
</dbReference>
<accession>H5XWK5</accession>
<name>H5XWK5_9FIRM</name>
<reference evidence="1 2" key="1">
    <citation type="submission" date="2011-11" db="EMBL/GenBank/DDBJ databases">
        <title>The Noncontiguous Finished genome of Desulfosporosinus youngiae DSM 17734.</title>
        <authorList>
            <consortium name="US DOE Joint Genome Institute (JGI-PGF)"/>
            <person name="Lucas S."/>
            <person name="Han J."/>
            <person name="Lapidus A."/>
            <person name="Cheng J.-F."/>
            <person name="Goodwin L."/>
            <person name="Pitluck S."/>
            <person name="Peters L."/>
            <person name="Ovchinnikova G."/>
            <person name="Lu M."/>
            <person name="Land M.L."/>
            <person name="Hauser L."/>
            <person name="Pester M."/>
            <person name="Spring S."/>
            <person name="Ollivier B."/>
            <person name="Rattei T."/>
            <person name="Klenk H.-P."/>
            <person name="Wagner M."/>
            <person name="Loy A."/>
            <person name="Woyke T.J."/>
        </authorList>
    </citation>
    <scope>NUCLEOTIDE SEQUENCE [LARGE SCALE GENOMIC DNA]</scope>
    <source>
        <strain evidence="1 2">DSM 17734</strain>
    </source>
</reference>
<dbReference type="AlphaFoldDB" id="H5XWK5"/>